<keyword evidence="10" id="KW-1185">Reference proteome</keyword>
<keyword evidence="3" id="KW-0540">Nuclease</keyword>
<dbReference type="CDD" id="cd09881">
    <property type="entry name" value="PIN_VapC4-5_FitB-like"/>
    <property type="match status" value="1"/>
</dbReference>
<sequence length="105" mass="12055">MAERSQRNKSNLALVQNFLEGIQIYPIDEETAIKYGEIKASIFKQFAPKEKSKRRKTKMINLGFGENDLWIAATALQHNLIVVSSDSDFQRIKEVEKALIVESWV</sequence>
<evidence type="ECO:0000313" key="9">
    <source>
        <dbReference type="EMBL" id="MCC0179755.1"/>
    </source>
</evidence>
<dbReference type="EMBL" id="JADWDC010000110">
    <property type="protein sequence ID" value="MCC0179755.1"/>
    <property type="molecule type" value="Genomic_DNA"/>
</dbReference>
<dbReference type="InterPro" id="IPR029060">
    <property type="entry name" value="PIN-like_dom_sf"/>
</dbReference>
<keyword evidence="6" id="KW-0460">Magnesium</keyword>
<keyword evidence="5" id="KW-0378">Hydrolase</keyword>
<dbReference type="Proteomes" id="UP000729733">
    <property type="component" value="Unassembled WGS sequence"/>
</dbReference>
<dbReference type="PANTHER" id="PTHR33653:SF1">
    <property type="entry name" value="RIBONUCLEASE VAPC2"/>
    <property type="match status" value="1"/>
</dbReference>
<comment type="cofactor">
    <cofactor evidence="1">
        <name>Mg(2+)</name>
        <dbReference type="ChEBI" id="CHEBI:18420"/>
    </cofactor>
</comment>
<dbReference type="GO" id="GO:0016787">
    <property type="term" value="F:hydrolase activity"/>
    <property type="evidence" value="ECO:0007669"/>
    <property type="project" value="UniProtKB-KW"/>
</dbReference>
<proteinExistence type="inferred from homology"/>
<dbReference type="SUPFAM" id="SSF88723">
    <property type="entry name" value="PIN domain-like"/>
    <property type="match status" value="1"/>
</dbReference>
<evidence type="ECO:0000256" key="7">
    <source>
        <dbReference type="ARBA" id="ARBA00038093"/>
    </source>
</evidence>
<protein>
    <submittedName>
        <fullName evidence="9">Type II toxin-antitoxin system VapC family toxin</fullName>
    </submittedName>
</protein>
<feature type="domain" description="PIN" evidence="8">
    <location>
        <begin position="7"/>
        <end position="94"/>
    </location>
</feature>
<dbReference type="Gene3D" id="3.40.50.1010">
    <property type="entry name" value="5'-nuclease"/>
    <property type="match status" value="1"/>
</dbReference>
<organism evidence="9 10">
    <name type="scientific">Waterburya agarophytonicola KI4</name>
    <dbReference type="NCBI Taxonomy" id="2874699"/>
    <lineage>
        <taxon>Bacteria</taxon>
        <taxon>Bacillati</taxon>
        <taxon>Cyanobacteriota</taxon>
        <taxon>Cyanophyceae</taxon>
        <taxon>Pleurocapsales</taxon>
        <taxon>Hyellaceae</taxon>
        <taxon>Waterburya</taxon>
        <taxon>Waterburya agarophytonicola</taxon>
    </lineage>
</organism>
<reference evidence="9" key="1">
    <citation type="journal article" date="2021" name="Antonie Van Leeuwenhoek">
        <title>Draft genome and description of Waterburya agarophytonicola gen. nov. sp. nov. (Pleurocapsales, Cyanobacteria): a seaweed symbiont.</title>
        <authorList>
            <person name="Bonthond G."/>
            <person name="Shalygin S."/>
            <person name="Bayer T."/>
            <person name="Weinberger F."/>
        </authorList>
    </citation>
    <scope>NUCLEOTIDE SEQUENCE</scope>
    <source>
        <strain evidence="9">KI4</strain>
    </source>
</reference>
<evidence type="ECO:0000256" key="6">
    <source>
        <dbReference type="ARBA" id="ARBA00022842"/>
    </source>
</evidence>
<dbReference type="GO" id="GO:0046872">
    <property type="term" value="F:metal ion binding"/>
    <property type="evidence" value="ECO:0007669"/>
    <property type="project" value="UniProtKB-KW"/>
</dbReference>
<evidence type="ECO:0000256" key="1">
    <source>
        <dbReference type="ARBA" id="ARBA00001946"/>
    </source>
</evidence>
<dbReference type="AlphaFoldDB" id="A0A964FH86"/>
<accession>A0A964FH86</accession>
<keyword evidence="4" id="KW-0479">Metal-binding</keyword>
<evidence type="ECO:0000256" key="5">
    <source>
        <dbReference type="ARBA" id="ARBA00022801"/>
    </source>
</evidence>
<comment type="caution">
    <text evidence="9">The sequence shown here is derived from an EMBL/GenBank/DDBJ whole genome shotgun (WGS) entry which is preliminary data.</text>
</comment>
<evidence type="ECO:0000256" key="3">
    <source>
        <dbReference type="ARBA" id="ARBA00022722"/>
    </source>
</evidence>
<keyword evidence="2" id="KW-1277">Toxin-antitoxin system</keyword>
<dbReference type="InterPro" id="IPR002716">
    <property type="entry name" value="PIN_dom"/>
</dbReference>
<dbReference type="Pfam" id="PF01850">
    <property type="entry name" value="PIN"/>
    <property type="match status" value="1"/>
</dbReference>
<dbReference type="PANTHER" id="PTHR33653">
    <property type="entry name" value="RIBONUCLEASE VAPC2"/>
    <property type="match status" value="1"/>
</dbReference>
<evidence type="ECO:0000256" key="4">
    <source>
        <dbReference type="ARBA" id="ARBA00022723"/>
    </source>
</evidence>
<evidence type="ECO:0000256" key="2">
    <source>
        <dbReference type="ARBA" id="ARBA00022649"/>
    </source>
</evidence>
<evidence type="ECO:0000259" key="8">
    <source>
        <dbReference type="Pfam" id="PF01850"/>
    </source>
</evidence>
<dbReference type="GO" id="GO:0004518">
    <property type="term" value="F:nuclease activity"/>
    <property type="evidence" value="ECO:0007669"/>
    <property type="project" value="UniProtKB-KW"/>
</dbReference>
<name>A0A964FH86_9CYAN</name>
<comment type="similarity">
    <text evidence="7">Belongs to the PINc/VapC protein family.</text>
</comment>
<gene>
    <name evidence="9" type="ORF">I4641_22700</name>
</gene>
<dbReference type="InterPro" id="IPR050556">
    <property type="entry name" value="Type_II_TA_system_RNase"/>
</dbReference>
<evidence type="ECO:0000313" key="10">
    <source>
        <dbReference type="Proteomes" id="UP000729733"/>
    </source>
</evidence>